<dbReference type="GO" id="GO:0045214">
    <property type="term" value="P:sarcomere organization"/>
    <property type="evidence" value="ECO:0007669"/>
    <property type="project" value="TreeGrafter"/>
</dbReference>
<dbReference type="PANTHER" id="PTHR11521:SF1">
    <property type="entry name" value="TROPONIN T, SKELETAL MUSCLE"/>
    <property type="match status" value="1"/>
</dbReference>
<organism evidence="3">
    <name type="scientific">Anisakis simplex</name>
    <name type="common">Herring worm</name>
    <dbReference type="NCBI Taxonomy" id="6269"/>
    <lineage>
        <taxon>Eukaryota</taxon>
        <taxon>Metazoa</taxon>
        <taxon>Ecdysozoa</taxon>
        <taxon>Nematoda</taxon>
        <taxon>Chromadorea</taxon>
        <taxon>Rhabditida</taxon>
        <taxon>Spirurina</taxon>
        <taxon>Ascaridomorpha</taxon>
        <taxon>Ascaridoidea</taxon>
        <taxon>Anisakidae</taxon>
        <taxon>Anisakis</taxon>
        <taxon>Anisakis simplex complex</taxon>
    </lineage>
</organism>
<dbReference type="PANTHER" id="PTHR11521">
    <property type="entry name" value="TROPONIN T"/>
    <property type="match status" value="1"/>
</dbReference>
<comment type="similarity">
    <text evidence="1">Belongs to the troponin T family.</text>
</comment>
<dbReference type="GO" id="GO:0005523">
    <property type="term" value="F:tropomyosin binding"/>
    <property type="evidence" value="ECO:0007669"/>
    <property type="project" value="TreeGrafter"/>
</dbReference>
<dbReference type="SUPFAM" id="SSF90250">
    <property type="entry name" value="Troponin coil-coiled subunits"/>
    <property type="match status" value="1"/>
</dbReference>
<dbReference type="Pfam" id="PF00992">
    <property type="entry name" value="Troponin"/>
    <property type="match status" value="1"/>
</dbReference>
<sequence>LKARMEADRRRKEDEKKRRQQQLAGAFALATAGRRNFVISKRKEDKFSNICQAKQEMEMTQEQQKEEKEDLMAIVKRSLEYGDLRGNDLKEKIRSMHQRICKLEAEKYDLERRKERQEYDLKELNERQRQRFRNNARKKGIDPASRYPVSGCSLRLFFAPLMDHKEKFVIYVTICHKIVSVKFYEKQ</sequence>
<dbReference type="GO" id="GO:0006936">
    <property type="term" value="P:muscle contraction"/>
    <property type="evidence" value="ECO:0007669"/>
    <property type="project" value="TreeGrafter"/>
</dbReference>
<dbReference type="AlphaFoldDB" id="A0A0M3J5Z0"/>
<dbReference type="InterPro" id="IPR038077">
    <property type="entry name" value="Troponin_sf"/>
</dbReference>
<evidence type="ECO:0000256" key="2">
    <source>
        <dbReference type="SAM" id="MobiDB-lite"/>
    </source>
</evidence>
<feature type="compositionally biased region" description="Basic and acidic residues" evidence="2">
    <location>
        <begin position="1"/>
        <end position="17"/>
    </location>
</feature>
<dbReference type="WBParaSite" id="ASIM_0000297401-mRNA-1">
    <property type="protein sequence ID" value="ASIM_0000297401-mRNA-1"/>
    <property type="gene ID" value="ASIM_0000297401"/>
</dbReference>
<dbReference type="GO" id="GO:0005861">
    <property type="term" value="C:troponin complex"/>
    <property type="evidence" value="ECO:0007669"/>
    <property type="project" value="InterPro"/>
</dbReference>
<dbReference type="InterPro" id="IPR027707">
    <property type="entry name" value="TNNT"/>
</dbReference>
<evidence type="ECO:0000313" key="3">
    <source>
        <dbReference type="WBParaSite" id="ASIM_0000297401-mRNA-1"/>
    </source>
</evidence>
<accession>A0A0M3J5Z0</accession>
<dbReference type="InterPro" id="IPR001978">
    <property type="entry name" value="Troponin"/>
</dbReference>
<protein>
    <submittedName>
        <fullName evidence="3">Troponin T, skeletal muscle (inferred by orthology to a D. melanogaster protein)</fullName>
    </submittedName>
</protein>
<name>A0A0M3J5Z0_ANISI</name>
<proteinExistence type="inferred from homology"/>
<evidence type="ECO:0000256" key="1">
    <source>
        <dbReference type="ARBA" id="ARBA00008330"/>
    </source>
</evidence>
<dbReference type="Gene3D" id="1.20.5.350">
    <property type="match status" value="1"/>
</dbReference>
<reference evidence="3" key="1">
    <citation type="submission" date="2017-02" db="UniProtKB">
        <authorList>
            <consortium name="WormBaseParasite"/>
        </authorList>
    </citation>
    <scope>IDENTIFICATION</scope>
</reference>
<feature type="region of interest" description="Disordered" evidence="2">
    <location>
        <begin position="1"/>
        <end position="22"/>
    </location>
</feature>
<dbReference type="GO" id="GO:0006937">
    <property type="term" value="P:regulation of muscle contraction"/>
    <property type="evidence" value="ECO:0007669"/>
    <property type="project" value="InterPro"/>
</dbReference>